<dbReference type="InterPro" id="IPR000182">
    <property type="entry name" value="GNAT_dom"/>
</dbReference>
<feature type="non-terminal residue" evidence="2">
    <location>
        <position position="68"/>
    </location>
</feature>
<gene>
    <name evidence="2" type="ORF">METZ01_LOCUS378817</name>
</gene>
<accession>A0A382TVD1</accession>
<dbReference type="EMBL" id="UINC01139426">
    <property type="protein sequence ID" value="SVD25963.1"/>
    <property type="molecule type" value="Genomic_DNA"/>
</dbReference>
<reference evidence="2" key="1">
    <citation type="submission" date="2018-05" db="EMBL/GenBank/DDBJ databases">
        <authorList>
            <person name="Lanie J.A."/>
            <person name="Ng W.-L."/>
            <person name="Kazmierczak K.M."/>
            <person name="Andrzejewski T.M."/>
            <person name="Davidsen T.M."/>
            <person name="Wayne K.J."/>
            <person name="Tettelin H."/>
            <person name="Glass J.I."/>
            <person name="Rusch D."/>
            <person name="Podicherti R."/>
            <person name="Tsui H.-C.T."/>
            <person name="Winkler M.E."/>
        </authorList>
    </citation>
    <scope>NUCLEOTIDE SEQUENCE</scope>
</reference>
<dbReference type="InterPro" id="IPR016181">
    <property type="entry name" value="Acyl_CoA_acyltransferase"/>
</dbReference>
<protein>
    <recommendedName>
        <fullName evidence="1">N-acetyltransferase domain-containing protein</fullName>
    </recommendedName>
</protein>
<dbReference type="Pfam" id="PF00583">
    <property type="entry name" value="Acetyltransf_1"/>
    <property type="match status" value="1"/>
</dbReference>
<dbReference type="GO" id="GO:0016747">
    <property type="term" value="F:acyltransferase activity, transferring groups other than amino-acyl groups"/>
    <property type="evidence" value="ECO:0007669"/>
    <property type="project" value="InterPro"/>
</dbReference>
<evidence type="ECO:0000259" key="1">
    <source>
        <dbReference type="Pfam" id="PF00583"/>
    </source>
</evidence>
<evidence type="ECO:0000313" key="2">
    <source>
        <dbReference type="EMBL" id="SVD25963.1"/>
    </source>
</evidence>
<feature type="domain" description="N-acetyltransferase" evidence="1">
    <location>
        <begin position="11"/>
        <end position="66"/>
    </location>
</feature>
<sequence length="68" mass="7441">MLSNDRCFALLGGRDKDGLPASFVICRVIGTESELLWLGVMPERQRRGSARILMLSALDEACSRGAET</sequence>
<dbReference type="CDD" id="cd04301">
    <property type="entry name" value="NAT_SF"/>
    <property type="match status" value="1"/>
</dbReference>
<proteinExistence type="predicted"/>
<dbReference type="AlphaFoldDB" id="A0A382TVD1"/>
<dbReference type="SUPFAM" id="SSF55729">
    <property type="entry name" value="Acyl-CoA N-acyltransferases (Nat)"/>
    <property type="match status" value="1"/>
</dbReference>
<organism evidence="2">
    <name type="scientific">marine metagenome</name>
    <dbReference type="NCBI Taxonomy" id="408172"/>
    <lineage>
        <taxon>unclassified sequences</taxon>
        <taxon>metagenomes</taxon>
        <taxon>ecological metagenomes</taxon>
    </lineage>
</organism>
<dbReference type="Gene3D" id="3.40.630.30">
    <property type="match status" value="1"/>
</dbReference>
<name>A0A382TVD1_9ZZZZ</name>